<organism evidence="3 4">
    <name type="scientific">Diploscapter pachys</name>
    <dbReference type="NCBI Taxonomy" id="2018661"/>
    <lineage>
        <taxon>Eukaryota</taxon>
        <taxon>Metazoa</taxon>
        <taxon>Ecdysozoa</taxon>
        <taxon>Nematoda</taxon>
        <taxon>Chromadorea</taxon>
        <taxon>Rhabditida</taxon>
        <taxon>Rhabditina</taxon>
        <taxon>Rhabditomorpha</taxon>
        <taxon>Rhabditoidea</taxon>
        <taxon>Rhabditidae</taxon>
        <taxon>Diploscapter</taxon>
    </lineage>
</organism>
<evidence type="ECO:0000313" key="4">
    <source>
        <dbReference type="Proteomes" id="UP000218231"/>
    </source>
</evidence>
<reference evidence="3 4" key="1">
    <citation type="journal article" date="2017" name="Curr. Biol.">
        <title>Genome architecture and evolution of a unichromosomal asexual nematode.</title>
        <authorList>
            <person name="Fradin H."/>
            <person name="Zegar C."/>
            <person name="Gutwein M."/>
            <person name="Lucas J."/>
            <person name="Kovtun M."/>
            <person name="Corcoran D."/>
            <person name="Baugh L.R."/>
            <person name="Kiontke K."/>
            <person name="Gunsalus K."/>
            <person name="Fitch D.H."/>
            <person name="Piano F."/>
        </authorList>
    </citation>
    <scope>NUCLEOTIDE SEQUENCE [LARGE SCALE GENOMIC DNA]</scope>
    <source>
        <strain evidence="3">PF1309</strain>
    </source>
</reference>
<comment type="caution">
    <text evidence="3">The sequence shown here is derived from an EMBL/GenBank/DDBJ whole genome shotgun (WGS) entry which is preliminary data.</text>
</comment>
<proteinExistence type="predicted"/>
<feature type="region of interest" description="Disordered" evidence="1">
    <location>
        <begin position="51"/>
        <end position="70"/>
    </location>
</feature>
<dbReference type="EMBL" id="LIAE01007661">
    <property type="protein sequence ID" value="PAV77753.1"/>
    <property type="molecule type" value="Genomic_DNA"/>
</dbReference>
<dbReference type="Proteomes" id="UP000218231">
    <property type="component" value="Unassembled WGS sequence"/>
</dbReference>
<keyword evidence="2" id="KW-0812">Transmembrane</keyword>
<name>A0A2A2KVE1_9BILA</name>
<dbReference type="AlphaFoldDB" id="A0A2A2KVE1"/>
<evidence type="ECO:0000256" key="2">
    <source>
        <dbReference type="SAM" id="Phobius"/>
    </source>
</evidence>
<keyword evidence="2" id="KW-0472">Membrane</keyword>
<accession>A0A2A2KVE1</accession>
<evidence type="ECO:0000313" key="3">
    <source>
        <dbReference type="EMBL" id="PAV77753.1"/>
    </source>
</evidence>
<gene>
    <name evidence="3" type="ORF">WR25_22727</name>
</gene>
<sequence length="102" mass="11603">MQSSAQLLLTRLDEYDAARLNCVDNYRYLHPEAHIEAGRGNITDKNITYCKPPSPHTSEPLPDPESTYDDEHPTLTTTAMIFTFLFLASILVSVVFYLHLFV</sequence>
<protein>
    <submittedName>
        <fullName evidence="3">Uncharacterized protein</fullName>
    </submittedName>
</protein>
<evidence type="ECO:0000256" key="1">
    <source>
        <dbReference type="SAM" id="MobiDB-lite"/>
    </source>
</evidence>
<keyword evidence="2" id="KW-1133">Transmembrane helix</keyword>
<keyword evidence="4" id="KW-1185">Reference proteome</keyword>
<feature type="transmembrane region" description="Helical" evidence="2">
    <location>
        <begin position="79"/>
        <end position="100"/>
    </location>
</feature>